<comment type="caution">
    <text evidence="3">The sequence shown here is derived from an EMBL/GenBank/DDBJ whole genome shotgun (WGS) entry which is preliminary data.</text>
</comment>
<accession>A0ABU5VWB3</accession>
<feature type="chain" id="PRO_5046866313" evidence="1">
    <location>
        <begin position="21"/>
        <end position="365"/>
    </location>
</feature>
<evidence type="ECO:0000259" key="2">
    <source>
        <dbReference type="Pfam" id="PF13449"/>
    </source>
</evidence>
<name>A0ABU5VWB3_9BACT</name>
<evidence type="ECO:0000256" key="1">
    <source>
        <dbReference type="SAM" id="SignalP"/>
    </source>
</evidence>
<dbReference type="Proteomes" id="UP001302274">
    <property type="component" value="Unassembled WGS sequence"/>
</dbReference>
<evidence type="ECO:0000313" key="4">
    <source>
        <dbReference type="Proteomes" id="UP001302274"/>
    </source>
</evidence>
<gene>
    <name evidence="3" type="ORF">SHI21_11725</name>
</gene>
<keyword evidence="4" id="KW-1185">Reference proteome</keyword>
<feature type="domain" description="Phytase-like" evidence="2">
    <location>
        <begin position="41"/>
        <end position="349"/>
    </location>
</feature>
<organism evidence="3 4">
    <name type="scientific">Bacteriovorax antarcticus</name>
    <dbReference type="NCBI Taxonomy" id="3088717"/>
    <lineage>
        <taxon>Bacteria</taxon>
        <taxon>Pseudomonadati</taxon>
        <taxon>Bdellovibrionota</taxon>
        <taxon>Bacteriovoracia</taxon>
        <taxon>Bacteriovoracales</taxon>
        <taxon>Bacteriovoracaceae</taxon>
        <taxon>Bacteriovorax</taxon>
    </lineage>
</organism>
<dbReference type="PANTHER" id="PTHR37957">
    <property type="entry name" value="BLR7070 PROTEIN"/>
    <property type="match status" value="1"/>
</dbReference>
<dbReference type="EMBL" id="JAYGJQ010000002">
    <property type="protein sequence ID" value="MEA9356882.1"/>
    <property type="molecule type" value="Genomic_DNA"/>
</dbReference>
<reference evidence="3 4" key="1">
    <citation type="submission" date="2023-11" db="EMBL/GenBank/DDBJ databases">
        <title>A Novel Polar Bacteriovorax (B. antarcticus) Isolated from the Biocrust in Antarctica.</title>
        <authorList>
            <person name="Mun W."/>
            <person name="Choi S.Y."/>
            <person name="Mitchell R.J."/>
        </authorList>
    </citation>
    <scope>NUCLEOTIDE SEQUENCE [LARGE SCALE GENOMIC DNA]</scope>
    <source>
        <strain evidence="3 4">PP10</strain>
    </source>
</reference>
<dbReference type="RefSeq" id="WP_323576777.1">
    <property type="nucleotide sequence ID" value="NZ_JAYGJQ010000002.1"/>
</dbReference>
<dbReference type="PANTHER" id="PTHR37957:SF1">
    <property type="entry name" value="PHYTASE-LIKE DOMAIN-CONTAINING PROTEIN"/>
    <property type="match status" value="1"/>
</dbReference>
<dbReference type="InterPro" id="IPR027372">
    <property type="entry name" value="Phytase-like_dom"/>
</dbReference>
<protein>
    <submittedName>
        <fullName evidence="3">Esterase-like activity of phytase family protein</fullName>
    </submittedName>
</protein>
<keyword evidence="1" id="KW-0732">Signal</keyword>
<evidence type="ECO:0000313" key="3">
    <source>
        <dbReference type="EMBL" id="MEA9356882.1"/>
    </source>
</evidence>
<feature type="signal peptide" evidence="1">
    <location>
        <begin position="1"/>
        <end position="20"/>
    </location>
</feature>
<proteinExistence type="predicted"/>
<dbReference type="Pfam" id="PF13449">
    <property type="entry name" value="Phytase-like"/>
    <property type="match status" value="1"/>
</dbReference>
<sequence length="365" mass="40498">MTRIIRFFLVMTLLCTHAYATDTLRFIGDVNINTGTVFQGTEIGGLSGITYDRAQNKLLAISDDKSWVNETRFYEFDIKLTAKSFAVTPSKVVKLKQADGTFYKKNEADFEGISLYGKDILISSEGSIRRSPPTSSELYLFGRDGSFKQVVPVPEKFLIPKTGKMDSAGARDNKGFEALSTTLDGKTTFMAAEDALIQDGEISSISNASTTRIVIYKDLKPVSEVAYTLEKIEALKSINVGPSDNGVVDIAAIDDKNFYIMERSWIARINKNIIRIFKCSINDKTTDVSKIDSLKSAPFTPVEKVLVLEMDDFIDLMNPKVLDNIEGISFGPILPNGNRTLIVVSDNNFNSDQRTLFLAVEILNK</sequence>